<feature type="transmembrane region" description="Helical" evidence="8">
    <location>
        <begin position="20"/>
        <end position="39"/>
    </location>
</feature>
<evidence type="ECO:0000259" key="9">
    <source>
        <dbReference type="PROSITE" id="PS50262"/>
    </source>
</evidence>
<reference evidence="10 11" key="1">
    <citation type="submission" date="2019-01" db="EMBL/GenBank/DDBJ databases">
        <title>A draft genome assembly of the solar-powered sea slug Elysia chlorotica.</title>
        <authorList>
            <person name="Cai H."/>
            <person name="Li Q."/>
            <person name="Fang X."/>
            <person name="Li J."/>
            <person name="Curtis N.E."/>
            <person name="Altenburger A."/>
            <person name="Shibata T."/>
            <person name="Feng M."/>
            <person name="Maeda T."/>
            <person name="Schwartz J.A."/>
            <person name="Shigenobu S."/>
            <person name="Lundholm N."/>
            <person name="Nishiyama T."/>
            <person name="Yang H."/>
            <person name="Hasebe M."/>
            <person name="Li S."/>
            <person name="Pierce S.K."/>
            <person name="Wang J."/>
        </authorList>
    </citation>
    <scope>NUCLEOTIDE SEQUENCE [LARGE SCALE GENOMIC DNA]</scope>
    <source>
        <strain evidence="10">EC2010</strain>
        <tissue evidence="10">Whole organism of an adult</tissue>
    </source>
</reference>
<feature type="domain" description="G-protein coupled receptors family 1 profile" evidence="9">
    <location>
        <begin position="1"/>
        <end position="259"/>
    </location>
</feature>
<dbReference type="EMBL" id="RQTK01000600">
    <property type="protein sequence ID" value="RUS77210.1"/>
    <property type="molecule type" value="Genomic_DNA"/>
</dbReference>
<keyword evidence="3 8" id="KW-0812">Transmembrane</keyword>
<feature type="transmembrane region" description="Helical" evidence="8">
    <location>
        <begin position="200"/>
        <end position="223"/>
    </location>
</feature>
<dbReference type="GO" id="GO:0042277">
    <property type="term" value="F:peptide binding"/>
    <property type="evidence" value="ECO:0007669"/>
    <property type="project" value="TreeGrafter"/>
</dbReference>
<keyword evidence="5 8" id="KW-0472">Membrane</keyword>
<dbReference type="GO" id="GO:0005886">
    <property type="term" value="C:plasma membrane"/>
    <property type="evidence" value="ECO:0007669"/>
    <property type="project" value="UniProtKB-SubCell"/>
</dbReference>
<evidence type="ECO:0000256" key="1">
    <source>
        <dbReference type="ARBA" id="ARBA00004651"/>
    </source>
</evidence>
<evidence type="ECO:0000256" key="6">
    <source>
        <dbReference type="ARBA" id="ARBA00023170"/>
    </source>
</evidence>
<evidence type="ECO:0000256" key="3">
    <source>
        <dbReference type="ARBA" id="ARBA00022692"/>
    </source>
</evidence>
<dbReference type="OrthoDB" id="6161389at2759"/>
<evidence type="ECO:0000256" key="8">
    <source>
        <dbReference type="SAM" id="Phobius"/>
    </source>
</evidence>
<proteinExistence type="predicted"/>
<evidence type="ECO:0000256" key="7">
    <source>
        <dbReference type="SAM" id="MobiDB-lite"/>
    </source>
</evidence>
<dbReference type="PANTHER" id="PTHR24241">
    <property type="entry name" value="NEUROPEPTIDE RECEPTOR-RELATED G-PROTEIN COUPLED RECEPTOR"/>
    <property type="match status" value="1"/>
</dbReference>
<keyword evidence="4 8" id="KW-1133">Transmembrane helix</keyword>
<dbReference type="CDD" id="cd00637">
    <property type="entry name" value="7tm_classA_rhodopsin-like"/>
    <property type="match status" value="1"/>
</dbReference>
<feature type="non-terminal residue" evidence="10">
    <location>
        <position position="1"/>
    </location>
</feature>
<evidence type="ECO:0000256" key="2">
    <source>
        <dbReference type="ARBA" id="ARBA00022475"/>
    </source>
</evidence>
<feature type="region of interest" description="Disordered" evidence="7">
    <location>
        <begin position="105"/>
        <end position="129"/>
    </location>
</feature>
<accession>A0A3S1HDK7</accession>
<evidence type="ECO:0000313" key="11">
    <source>
        <dbReference type="Proteomes" id="UP000271974"/>
    </source>
</evidence>
<dbReference type="AlphaFoldDB" id="A0A3S1HDK7"/>
<keyword evidence="6" id="KW-0675">Receptor</keyword>
<comment type="caution">
    <text evidence="10">The sequence shown here is derived from an EMBL/GenBank/DDBJ whole genome shotgun (WGS) entry which is preliminary data.</text>
</comment>
<feature type="transmembrane region" description="Helical" evidence="8">
    <location>
        <begin position="243"/>
        <end position="266"/>
    </location>
</feature>
<dbReference type="Gene3D" id="1.20.1070.10">
    <property type="entry name" value="Rhodopsin 7-helix transmembrane proteins"/>
    <property type="match status" value="1"/>
</dbReference>
<feature type="transmembrane region" description="Helical" evidence="8">
    <location>
        <begin position="74"/>
        <end position="94"/>
    </location>
</feature>
<name>A0A3S1HDK7_ELYCH</name>
<sequence>RYRKVCVPFGWQISARQAKVIATVVVISSFLFSTPVAIINGRFSRPTPRPGLYGHECTVDDAYVETIWPLVNSAWFILLFLGNCSTIVVLYSLLGARALGHSRAIGKSGEENGNADKMSKSNSMCHSRKISRDNSFLRKNRKFRETLTDTLSRARKSKALRKSSSASALKDGAKGGGSDPPKDDTKTSIKPKRSLNRTTVMLIIISAVYIVGFLPHLTLLVYFKMKPEEYQGLGSVGLSVYNLFLRSYFLNSAANALIYGICDLTFRHKCKSSIRKNCSCFKS</sequence>
<dbReference type="GO" id="GO:0032870">
    <property type="term" value="P:cellular response to hormone stimulus"/>
    <property type="evidence" value="ECO:0007669"/>
    <property type="project" value="TreeGrafter"/>
</dbReference>
<evidence type="ECO:0000256" key="5">
    <source>
        <dbReference type="ARBA" id="ARBA00023136"/>
    </source>
</evidence>
<feature type="region of interest" description="Disordered" evidence="7">
    <location>
        <begin position="155"/>
        <end position="191"/>
    </location>
</feature>
<dbReference type="InterPro" id="IPR017452">
    <property type="entry name" value="GPCR_Rhodpsn_7TM"/>
</dbReference>
<dbReference type="Proteomes" id="UP000271974">
    <property type="component" value="Unassembled WGS sequence"/>
</dbReference>
<dbReference type="Pfam" id="PF00001">
    <property type="entry name" value="7tm_1"/>
    <property type="match status" value="1"/>
</dbReference>
<dbReference type="PANTHER" id="PTHR24241:SF76">
    <property type="entry name" value="NEUROPEPTIDE SIFAMIDE RECEPTOR"/>
    <property type="match status" value="1"/>
</dbReference>
<comment type="subcellular location">
    <subcellularLocation>
        <location evidence="1">Cell membrane</location>
        <topology evidence="1">Multi-pass membrane protein</topology>
    </subcellularLocation>
</comment>
<keyword evidence="2" id="KW-1003">Cell membrane</keyword>
<evidence type="ECO:0000256" key="4">
    <source>
        <dbReference type="ARBA" id="ARBA00022989"/>
    </source>
</evidence>
<organism evidence="10 11">
    <name type="scientific">Elysia chlorotica</name>
    <name type="common">Eastern emerald elysia</name>
    <name type="synonym">Sea slug</name>
    <dbReference type="NCBI Taxonomy" id="188477"/>
    <lineage>
        <taxon>Eukaryota</taxon>
        <taxon>Metazoa</taxon>
        <taxon>Spiralia</taxon>
        <taxon>Lophotrochozoa</taxon>
        <taxon>Mollusca</taxon>
        <taxon>Gastropoda</taxon>
        <taxon>Heterobranchia</taxon>
        <taxon>Euthyneura</taxon>
        <taxon>Panpulmonata</taxon>
        <taxon>Sacoglossa</taxon>
        <taxon>Placobranchoidea</taxon>
        <taxon>Plakobranchidae</taxon>
        <taxon>Elysia</taxon>
    </lineage>
</organism>
<gene>
    <name evidence="10" type="ORF">EGW08_015037</name>
</gene>
<dbReference type="InterPro" id="IPR000276">
    <property type="entry name" value="GPCR_Rhodpsn"/>
</dbReference>
<dbReference type="PROSITE" id="PS50262">
    <property type="entry name" value="G_PROTEIN_RECEP_F1_2"/>
    <property type="match status" value="1"/>
</dbReference>
<dbReference type="SUPFAM" id="SSF81321">
    <property type="entry name" value="Family A G protein-coupled receptor-like"/>
    <property type="match status" value="1"/>
</dbReference>
<keyword evidence="11" id="KW-1185">Reference proteome</keyword>
<protein>
    <recommendedName>
        <fullName evidence="9">G-protein coupled receptors family 1 profile domain-containing protein</fullName>
    </recommendedName>
</protein>
<evidence type="ECO:0000313" key="10">
    <source>
        <dbReference type="EMBL" id="RUS77210.1"/>
    </source>
</evidence>
<dbReference type="GO" id="GO:0004930">
    <property type="term" value="F:G protein-coupled receptor activity"/>
    <property type="evidence" value="ECO:0007669"/>
    <property type="project" value="InterPro"/>
</dbReference>